<keyword evidence="2" id="KW-0808">Transferase</keyword>
<protein>
    <submittedName>
        <fullName evidence="2">GNAT superfamily N-acetyltransferase</fullName>
    </submittedName>
</protein>
<gene>
    <name evidence="2" type="ORF">HNP48_003270</name>
</gene>
<evidence type="ECO:0000313" key="3">
    <source>
        <dbReference type="Proteomes" id="UP000575083"/>
    </source>
</evidence>
<dbReference type="AlphaFoldDB" id="A0A7X0UA72"/>
<dbReference type="SUPFAM" id="SSF55729">
    <property type="entry name" value="Acyl-CoA N-acyltransferases (Nat)"/>
    <property type="match status" value="1"/>
</dbReference>
<dbReference type="InterPro" id="IPR000182">
    <property type="entry name" value="GNAT_dom"/>
</dbReference>
<dbReference type="Pfam" id="PF00583">
    <property type="entry name" value="Acetyltransf_1"/>
    <property type="match status" value="1"/>
</dbReference>
<evidence type="ECO:0000313" key="2">
    <source>
        <dbReference type="EMBL" id="MBB6560594.1"/>
    </source>
</evidence>
<name>A0A7X0UA72_9BURK</name>
<feature type="domain" description="N-acetyltransferase" evidence="1">
    <location>
        <begin position="52"/>
        <end position="193"/>
    </location>
</feature>
<dbReference type="InterPro" id="IPR016181">
    <property type="entry name" value="Acyl_CoA_acyltransferase"/>
</dbReference>
<dbReference type="GO" id="GO:0016747">
    <property type="term" value="F:acyltransferase activity, transferring groups other than amino-acyl groups"/>
    <property type="evidence" value="ECO:0007669"/>
    <property type="project" value="InterPro"/>
</dbReference>
<comment type="caution">
    <text evidence="2">The sequence shown here is derived from an EMBL/GenBank/DDBJ whole genome shotgun (WGS) entry which is preliminary data.</text>
</comment>
<dbReference type="Gene3D" id="3.40.630.30">
    <property type="match status" value="1"/>
</dbReference>
<evidence type="ECO:0000259" key="1">
    <source>
        <dbReference type="PROSITE" id="PS51186"/>
    </source>
</evidence>
<dbReference type="RefSeq" id="WP_184858788.1">
    <property type="nucleotide sequence ID" value="NZ_JACHLK010000006.1"/>
</dbReference>
<dbReference type="Proteomes" id="UP000575083">
    <property type="component" value="Unassembled WGS sequence"/>
</dbReference>
<keyword evidence="3" id="KW-1185">Reference proteome</keyword>
<accession>A0A7X0UA72</accession>
<sequence>MFATKDWLKASWDAGRGMLRPVTGRPHESEDTMSAPLMVPIRSLGPSYRERITAHLLQLEPADRYLRFGYAANDEQIRRYADQLDFNRDEIFGIYNRRLELIAMAHLAFSEHPEYKHCAEFGVSVLKQARGRGFGARLFERAVMHARNEGVNMVFIHALSENTAMLKIARNAGAQVRRDGSESEAYLQIAPASLDTRVAELVEQQFAEVDYQLKRQAKQFWDFLAGVQEVRSGVQHARHQSAE</sequence>
<organism evidence="2 3">
    <name type="scientific">Acidovorax soli</name>
    <dbReference type="NCBI Taxonomy" id="592050"/>
    <lineage>
        <taxon>Bacteria</taxon>
        <taxon>Pseudomonadati</taxon>
        <taxon>Pseudomonadota</taxon>
        <taxon>Betaproteobacteria</taxon>
        <taxon>Burkholderiales</taxon>
        <taxon>Comamonadaceae</taxon>
        <taxon>Acidovorax</taxon>
    </lineage>
</organism>
<dbReference type="CDD" id="cd04301">
    <property type="entry name" value="NAT_SF"/>
    <property type="match status" value="1"/>
</dbReference>
<reference evidence="2 3" key="1">
    <citation type="submission" date="2020-08" db="EMBL/GenBank/DDBJ databases">
        <title>Functional genomics of gut bacteria from endangered species of beetles.</title>
        <authorList>
            <person name="Carlos-Shanley C."/>
        </authorList>
    </citation>
    <scope>NUCLEOTIDE SEQUENCE [LARGE SCALE GENOMIC DNA]</scope>
    <source>
        <strain evidence="2 3">S00198</strain>
    </source>
</reference>
<dbReference type="EMBL" id="JACHLK010000006">
    <property type="protein sequence ID" value="MBB6560594.1"/>
    <property type="molecule type" value="Genomic_DNA"/>
</dbReference>
<dbReference type="PROSITE" id="PS51186">
    <property type="entry name" value="GNAT"/>
    <property type="match status" value="1"/>
</dbReference>
<proteinExistence type="predicted"/>